<dbReference type="Pfam" id="PF07690">
    <property type="entry name" value="MFS_1"/>
    <property type="match status" value="1"/>
</dbReference>
<dbReference type="PRINTS" id="PR01036">
    <property type="entry name" value="TCRTETB"/>
</dbReference>
<evidence type="ECO:0000313" key="11">
    <source>
        <dbReference type="Proteomes" id="UP001267290"/>
    </source>
</evidence>
<dbReference type="CDD" id="cd17503">
    <property type="entry name" value="MFS_LmrB_MDR_like"/>
    <property type="match status" value="1"/>
</dbReference>
<keyword evidence="7 8" id="KW-0472">Membrane</keyword>
<comment type="similarity">
    <text evidence="2">Belongs to the major facilitator superfamily. EmrB family.</text>
</comment>
<feature type="transmembrane region" description="Helical" evidence="8">
    <location>
        <begin position="135"/>
        <end position="157"/>
    </location>
</feature>
<comment type="subcellular location">
    <subcellularLocation>
        <location evidence="1">Cell membrane</location>
        <topology evidence="1">Multi-pass membrane protein</topology>
    </subcellularLocation>
</comment>
<dbReference type="PROSITE" id="PS50850">
    <property type="entry name" value="MFS"/>
    <property type="match status" value="1"/>
</dbReference>
<dbReference type="Gene3D" id="1.20.1720.10">
    <property type="entry name" value="Multidrug resistance protein D"/>
    <property type="match status" value="1"/>
</dbReference>
<evidence type="ECO:0000256" key="7">
    <source>
        <dbReference type="ARBA" id="ARBA00023136"/>
    </source>
</evidence>
<reference evidence="10 11" key="1">
    <citation type="submission" date="2023-07" db="EMBL/GenBank/DDBJ databases">
        <title>Sorghum-associated microbial communities from plants grown in Nebraska, USA.</title>
        <authorList>
            <person name="Schachtman D."/>
        </authorList>
    </citation>
    <scope>NUCLEOTIDE SEQUENCE [LARGE SCALE GENOMIC DNA]</scope>
    <source>
        <strain evidence="10 11">CC258</strain>
    </source>
</reference>
<evidence type="ECO:0000313" key="10">
    <source>
        <dbReference type="EMBL" id="MDR6552955.1"/>
    </source>
</evidence>
<feature type="transmembrane region" description="Helical" evidence="8">
    <location>
        <begin position="108"/>
        <end position="128"/>
    </location>
</feature>
<keyword evidence="11" id="KW-1185">Reference proteome</keyword>
<comment type="caution">
    <text evidence="10">The sequence shown here is derived from an EMBL/GenBank/DDBJ whole genome shotgun (WGS) entry which is preliminary data.</text>
</comment>
<evidence type="ECO:0000256" key="2">
    <source>
        <dbReference type="ARBA" id="ARBA00008537"/>
    </source>
</evidence>
<gene>
    <name evidence="10" type="ORF">J2736_004162</name>
</gene>
<keyword evidence="3" id="KW-0813">Transport</keyword>
<sequence>MKQDTRKWPVILAVLLGTFTVILNTSLLNPALPAFAEQFKVDELSVSWIINIYVLVMGLTLPLTGFFSRKFGSKKVYLVGLVLFLIGSALAAVCGNLAALIACRALQGFGAGLLMPLSITLIFTAVPAQERGMATGIWGVVSMLAPTIGPTLGGLIIDHKDPSLLFLINLPTCLLGLITAVRFLKASDSDNKQDSPFDAKGYLYLSAGIGLSLYALGNMNTVENVSSLFHWGLLLAGICCIIIFIFGRRKHSLLNLSLLKIQQFRVGTIVTTLTAVGYYLSFLLIPIIIQNVYHYSATYTGLLFIPDAVMTGIFMLAGGKILDRKGARNVVAWGLGITGVTTLLLGCLTSTTSFWFITLLMAVRGAGFGLSSIPATTAGLGALPEDSLVEGSVLNDLIEQIVSSVAIVICLLAFVIWRDASAVSQHHSIEAASLNVSNGLFIALGIVIFFVLFVWLRSSPKPSQDVVRQ</sequence>
<feature type="transmembrane region" description="Helical" evidence="8">
    <location>
        <begin position="202"/>
        <end position="222"/>
    </location>
</feature>
<feature type="transmembrane region" description="Helical" evidence="8">
    <location>
        <begin position="46"/>
        <end position="64"/>
    </location>
</feature>
<feature type="transmembrane region" description="Helical" evidence="8">
    <location>
        <begin position="163"/>
        <end position="181"/>
    </location>
</feature>
<keyword evidence="5 8" id="KW-0812">Transmembrane</keyword>
<feature type="domain" description="Major facilitator superfamily (MFS) profile" evidence="9">
    <location>
        <begin position="10"/>
        <end position="463"/>
    </location>
</feature>
<keyword evidence="6 8" id="KW-1133">Transmembrane helix</keyword>
<accession>A0ABU1NZR7</accession>
<dbReference type="NCBIfam" id="TIGR00711">
    <property type="entry name" value="efflux_EmrB"/>
    <property type="match status" value="1"/>
</dbReference>
<dbReference type="Gene3D" id="1.20.1250.20">
    <property type="entry name" value="MFS general substrate transporter like domains"/>
    <property type="match status" value="1"/>
</dbReference>
<feature type="transmembrane region" description="Helical" evidence="8">
    <location>
        <begin position="76"/>
        <end position="102"/>
    </location>
</feature>
<dbReference type="PANTHER" id="PTHR42718:SF9">
    <property type="entry name" value="MAJOR FACILITATOR SUPERFAMILY MULTIDRUG TRANSPORTER MFSC"/>
    <property type="match status" value="1"/>
</dbReference>
<feature type="transmembrane region" description="Helical" evidence="8">
    <location>
        <begin position="330"/>
        <end position="357"/>
    </location>
</feature>
<evidence type="ECO:0000256" key="6">
    <source>
        <dbReference type="ARBA" id="ARBA00022989"/>
    </source>
</evidence>
<evidence type="ECO:0000259" key="9">
    <source>
        <dbReference type="PROSITE" id="PS50850"/>
    </source>
</evidence>
<feature type="transmembrane region" description="Helical" evidence="8">
    <location>
        <begin position="397"/>
        <end position="417"/>
    </location>
</feature>
<evidence type="ECO:0000256" key="5">
    <source>
        <dbReference type="ARBA" id="ARBA00022692"/>
    </source>
</evidence>
<evidence type="ECO:0000256" key="8">
    <source>
        <dbReference type="SAM" id="Phobius"/>
    </source>
</evidence>
<evidence type="ECO:0000256" key="3">
    <source>
        <dbReference type="ARBA" id="ARBA00022448"/>
    </source>
</evidence>
<name>A0ABU1NZR7_9BACL</name>
<evidence type="ECO:0000256" key="4">
    <source>
        <dbReference type="ARBA" id="ARBA00022475"/>
    </source>
</evidence>
<organism evidence="10 11">
    <name type="scientific">Paenibacillus qinlingensis</name>
    <dbReference type="NCBI Taxonomy" id="1837343"/>
    <lineage>
        <taxon>Bacteria</taxon>
        <taxon>Bacillati</taxon>
        <taxon>Bacillota</taxon>
        <taxon>Bacilli</taxon>
        <taxon>Bacillales</taxon>
        <taxon>Paenibacillaceae</taxon>
        <taxon>Paenibacillus</taxon>
    </lineage>
</organism>
<protein>
    <submittedName>
        <fullName evidence="10">EmrB/QacA subfamily drug resistance transporter</fullName>
    </submittedName>
</protein>
<dbReference type="EMBL" id="JAVDSB010000008">
    <property type="protein sequence ID" value="MDR6552955.1"/>
    <property type="molecule type" value="Genomic_DNA"/>
</dbReference>
<dbReference type="InterPro" id="IPR036259">
    <property type="entry name" value="MFS_trans_sf"/>
</dbReference>
<dbReference type="Proteomes" id="UP001267290">
    <property type="component" value="Unassembled WGS sequence"/>
</dbReference>
<dbReference type="SUPFAM" id="SSF103473">
    <property type="entry name" value="MFS general substrate transporter"/>
    <property type="match status" value="1"/>
</dbReference>
<proteinExistence type="inferred from homology"/>
<dbReference type="InterPro" id="IPR011701">
    <property type="entry name" value="MFS"/>
</dbReference>
<dbReference type="RefSeq" id="WP_310500443.1">
    <property type="nucleotide sequence ID" value="NZ_JAVDSB010000008.1"/>
</dbReference>
<feature type="transmembrane region" description="Helical" evidence="8">
    <location>
        <begin position="295"/>
        <end position="318"/>
    </location>
</feature>
<dbReference type="PANTHER" id="PTHR42718">
    <property type="entry name" value="MAJOR FACILITATOR SUPERFAMILY MULTIDRUG TRANSPORTER MFSC"/>
    <property type="match status" value="1"/>
</dbReference>
<keyword evidence="4" id="KW-1003">Cell membrane</keyword>
<feature type="transmembrane region" description="Helical" evidence="8">
    <location>
        <begin position="266"/>
        <end position="289"/>
    </location>
</feature>
<dbReference type="InterPro" id="IPR020846">
    <property type="entry name" value="MFS_dom"/>
</dbReference>
<evidence type="ECO:0000256" key="1">
    <source>
        <dbReference type="ARBA" id="ARBA00004651"/>
    </source>
</evidence>
<feature type="transmembrane region" description="Helical" evidence="8">
    <location>
        <begin position="438"/>
        <end position="456"/>
    </location>
</feature>
<dbReference type="InterPro" id="IPR004638">
    <property type="entry name" value="EmrB-like"/>
</dbReference>
<feature type="transmembrane region" description="Helical" evidence="8">
    <location>
        <begin position="228"/>
        <end position="246"/>
    </location>
</feature>